<keyword evidence="2" id="KW-1185">Reference proteome</keyword>
<reference evidence="1 2" key="1">
    <citation type="submission" date="2024-03" db="EMBL/GenBank/DDBJ databases">
        <authorList>
            <person name="Cao K."/>
        </authorList>
    </citation>
    <scope>NUCLEOTIDE SEQUENCE [LARGE SCALE GENOMIC DNA]</scope>
    <source>
        <strain evidence="1 2">MCCC 1K00696</strain>
    </source>
</reference>
<dbReference type="RefSeq" id="WP_340933820.1">
    <property type="nucleotide sequence ID" value="NZ_CP150496.1"/>
</dbReference>
<sequence length="373" mass="44057">MKKITIIFLLMLSITTFGQEKRTFEKEVRKISKKIEEITKNQKDSLKSKVIAIDKRLEKGEITKETADNLKKDVAKYHAKQIEEQVSKQEQLLQVLVQEKTNGKIISADDSDLNEEDVNTFKVGNKTFRFSINTKDINDENDLDRERKERRWRRDGKNNRRTTSQFVFALGVNNVLEDHKFSSLSDSEYKFWQSHFYEIGFTWKTRLTKEASQVYFKYGLSFLWNNLRLDNNQSHIKNGDRTDIVVFPNNLIESRLRHVQMNIPMHFEWDFSKNKKYKDGFVYDRTNRGLRVGLGGFVGVKLGTRQYLEYEDDRNVKVQEIQFNNYNMNTVNYGLSAYVGYKSTSLYLKYDLNPLFKDTETRNISMGLRLDLN</sequence>
<organism evidence="1 2">
    <name type="scientific">Polaribacter marinaquae</name>
    <dbReference type="NCBI Taxonomy" id="1642819"/>
    <lineage>
        <taxon>Bacteria</taxon>
        <taxon>Pseudomonadati</taxon>
        <taxon>Bacteroidota</taxon>
        <taxon>Flavobacteriia</taxon>
        <taxon>Flavobacteriales</taxon>
        <taxon>Flavobacteriaceae</taxon>
    </lineage>
</organism>
<proteinExistence type="predicted"/>
<dbReference type="EMBL" id="CP150496">
    <property type="protein sequence ID" value="WYW56017.1"/>
    <property type="molecule type" value="Genomic_DNA"/>
</dbReference>
<evidence type="ECO:0008006" key="3">
    <source>
        <dbReference type="Google" id="ProtNLM"/>
    </source>
</evidence>
<accession>A0ABZ2TX16</accession>
<dbReference type="Proteomes" id="UP001491088">
    <property type="component" value="Chromosome"/>
</dbReference>
<protein>
    <recommendedName>
        <fullName evidence="3">Outer membrane protein beta-barrel domain-containing protein</fullName>
    </recommendedName>
</protein>
<name>A0ABZ2TX16_9FLAO</name>
<evidence type="ECO:0000313" key="2">
    <source>
        <dbReference type="Proteomes" id="UP001491088"/>
    </source>
</evidence>
<evidence type="ECO:0000313" key="1">
    <source>
        <dbReference type="EMBL" id="WYW56017.1"/>
    </source>
</evidence>
<gene>
    <name evidence="1" type="ORF">WG950_01900</name>
</gene>